<reference evidence="2" key="1">
    <citation type="submission" date="2021-07" db="EMBL/GenBank/DDBJ databases">
        <authorList>
            <person name="Fernandez M."/>
            <person name="Pereira P."/>
            <person name="Torres Tejerizo G.A."/>
            <person name="Gonzalez P."/>
            <person name="Agostini E."/>
        </authorList>
    </citation>
    <scope>NUCLEOTIDE SEQUENCE</scope>
    <source>
        <strain evidence="2">SFC 500-1A</strain>
    </source>
</reference>
<evidence type="ECO:0000313" key="3">
    <source>
        <dbReference type="Proteomes" id="UP000887320"/>
    </source>
</evidence>
<protein>
    <submittedName>
        <fullName evidence="2">Uncharacterized protein</fullName>
    </submittedName>
</protein>
<dbReference type="AlphaFoldDB" id="A0A8X8KDD7"/>
<keyword evidence="1" id="KW-0732">Signal</keyword>
<sequence>MKILFLFILTLCSHRAFASYENSCDLVVKLLENTSTNTFLIDRLGDGRFKSETYLISFKGLVKKAQVSGRADTGCQHYLGTVLEDKIISDIHYTAKKGQKIKINIRIRDFKGKSQSDEIVYSSQISLIRPKGNHK</sequence>
<dbReference type="EMBL" id="JAHWXT010000001">
    <property type="protein sequence ID" value="MCF0263305.1"/>
    <property type="molecule type" value="Genomic_DNA"/>
</dbReference>
<accession>A0A8X8KDD7</accession>
<dbReference type="RefSeq" id="WP_234622584.1">
    <property type="nucleotide sequence ID" value="NZ_JAHWXT010000001.1"/>
</dbReference>
<comment type="caution">
    <text evidence="2">The sequence shown here is derived from an EMBL/GenBank/DDBJ whole genome shotgun (WGS) entry which is preliminary data.</text>
</comment>
<name>A0A8X8KDD7_ACIGI</name>
<gene>
    <name evidence="2" type="ORF">KW868_02280</name>
</gene>
<proteinExistence type="predicted"/>
<organism evidence="2 3">
    <name type="scientific">Acinetobacter guillouiae</name>
    <name type="common">Acinetobacter genomosp. 11</name>
    <dbReference type="NCBI Taxonomy" id="106649"/>
    <lineage>
        <taxon>Bacteria</taxon>
        <taxon>Pseudomonadati</taxon>
        <taxon>Pseudomonadota</taxon>
        <taxon>Gammaproteobacteria</taxon>
        <taxon>Moraxellales</taxon>
        <taxon>Moraxellaceae</taxon>
        <taxon>Acinetobacter</taxon>
    </lineage>
</organism>
<feature type="signal peptide" evidence="1">
    <location>
        <begin position="1"/>
        <end position="18"/>
    </location>
</feature>
<feature type="chain" id="PRO_5036447354" evidence="1">
    <location>
        <begin position="19"/>
        <end position="135"/>
    </location>
</feature>
<dbReference type="Proteomes" id="UP000887320">
    <property type="component" value="Unassembled WGS sequence"/>
</dbReference>
<evidence type="ECO:0000256" key="1">
    <source>
        <dbReference type="SAM" id="SignalP"/>
    </source>
</evidence>
<evidence type="ECO:0000313" key="2">
    <source>
        <dbReference type="EMBL" id="MCF0263305.1"/>
    </source>
</evidence>